<dbReference type="EMBL" id="JALNTZ010000008">
    <property type="protein sequence ID" value="KAJ3643958.1"/>
    <property type="molecule type" value="Genomic_DNA"/>
</dbReference>
<dbReference type="InterPro" id="IPR036236">
    <property type="entry name" value="Znf_C2H2_sf"/>
</dbReference>
<evidence type="ECO:0000256" key="1">
    <source>
        <dbReference type="ARBA" id="ARBA00004123"/>
    </source>
</evidence>
<dbReference type="SMART" id="SM00355">
    <property type="entry name" value="ZnF_C2H2"/>
    <property type="match status" value="9"/>
</dbReference>
<keyword evidence="2" id="KW-0479">Metal-binding</keyword>
<keyword evidence="3" id="KW-0677">Repeat</keyword>
<evidence type="ECO:0000256" key="3">
    <source>
        <dbReference type="ARBA" id="ARBA00022737"/>
    </source>
</evidence>
<dbReference type="GO" id="GO:0000978">
    <property type="term" value="F:RNA polymerase II cis-regulatory region sequence-specific DNA binding"/>
    <property type="evidence" value="ECO:0007669"/>
    <property type="project" value="TreeGrafter"/>
</dbReference>
<feature type="domain" description="C2H2-type" evidence="8">
    <location>
        <begin position="220"/>
        <end position="250"/>
    </location>
</feature>
<evidence type="ECO:0000256" key="7">
    <source>
        <dbReference type="PROSITE-ProRule" id="PRU00042"/>
    </source>
</evidence>
<dbReference type="GO" id="GO:0000981">
    <property type="term" value="F:DNA-binding transcription factor activity, RNA polymerase II-specific"/>
    <property type="evidence" value="ECO:0007669"/>
    <property type="project" value="TreeGrafter"/>
</dbReference>
<feature type="domain" description="C2H2-type" evidence="8">
    <location>
        <begin position="189"/>
        <end position="216"/>
    </location>
</feature>
<dbReference type="EMBL" id="JALNTZ010000003">
    <property type="protein sequence ID" value="KAJ3659483.1"/>
    <property type="molecule type" value="Genomic_DNA"/>
</dbReference>
<evidence type="ECO:0000256" key="6">
    <source>
        <dbReference type="ARBA" id="ARBA00023242"/>
    </source>
</evidence>
<feature type="domain" description="C2H2-type" evidence="8">
    <location>
        <begin position="78"/>
        <end position="108"/>
    </location>
</feature>
<keyword evidence="6" id="KW-0539">Nucleus</keyword>
<dbReference type="FunFam" id="3.30.160.60:FF:001102">
    <property type="entry name" value="Transcription factor IIIA"/>
    <property type="match status" value="1"/>
</dbReference>
<reference evidence="10" key="1">
    <citation type="journal article" date="2023" name="G3 (Bethesda)">
        <title>Whole genome assemblies of Zophobas morio and Tenebrio molitor.</title>
        <authorList>
            <person name="Kaur S."/>
            <person name="Stinson S.A."/>
            <person name="diCenzo G.C."/>
        </authorList>
    </citation>
    <scope>NUCLEOTIDE SEQUENCE</scope>
    <source>
        <strain evidence="10">QUZm001</strain>
    </source>
</reference>
<name>A0AA38MKN8_9CUCU</name>
<feature type="domain" description="C2H2-type" evidence="8">
    <location>
        <begin position="138"/>
        <end position="160"/>
    </location>
</feature>
<sequence>MDSNSEASVQEKPFKCKVVGCIASFSKNRKLVNHLKRHSGERPFACDEEGCDKTYTNSSHLQRHKKNSHGPKTETERVMCNYDGCGTTFANMYSLKKHCTRKHNSEHYPFKCGECSQGFDRKKQLQHHMYLHTGEAMFSCDKCNMKFTTNYYLNKHKRHHRDYYCDCGEVFYRWSLLLAHRKICHKKQYACDICDKVFSEERNMKNHKLIHVDQSQRKVFVCGYPDCKRFFFYKRNLKYHIENFHQKINAHKTFKCTYPKCQVVLKTKQSRRQHLERHFKWKMNKKRKIRRDKGQAKKSISSRLIVRGTLQEIHERVTSEQNEAESSSTQEQVCLVQDVAEEDDPILKQCQVVLKLLNEKLVNAS</sequence>
<dbReference type="PROSITE" id="PS50157">
    <property type="entry name" value="ZINC_FINGER_C2H2_2"/>
    <property type="match status" value="7"/>
</dbReference>
<dbReference type="AlphaFoldDB" id="A0AA38MKN8"/>
<evidence type="ECO:0000256" key="2">
    <source>
        <dbReference type="ARBA" id="ARBA00022723"/>
    </source>
</evidence>
<evidence type="ECO:0000256" key="4">
    <source>
        <dbReference type="ARBA" id="ARBA00022771"/>
    </source>
</evidence>
<proteinExistence type="predicted"/>
<dbReference type="Gene3D" id="3.30.160.60">
    <property type="entry name" value="Classic Zinc Finger"/>
    <property type="match status" value="6"/>
</dbReference>
<dbReference type="GO" id="GO:0005634">
    <property type="term" value="C:nucleus"/>
    <property type="evidence" value="ECO:0007669"/>
    <property type="project" value="UniProtKB-SubCell"/>
</dbReference>
<feature type="domain" description="C2H2-type" evidence="8">
    <location>
        <begin position="110"/>
        <end position="137"/>
    </location>
</feature>
<dbReference type="SUPFAM" id="SSF57667">
    <property type="entry name" value="beta-beta-alpha zinc fingers"/>
    <property type="match status" value="5"/>
</dbReference>
<dbReference type="InterPro" id="IPR013087">
    <property type="entry name" value="Znf_C2H2_type"/>
</dbReference>
<dbReference type="PROSITE" id="PS00028">
    <property type="entry name" value="ZINC_FINGER_C2H2_1"/>
    <property type="match status" value="8"/>
</dbReference>
<evidence type="ECO:0000313" key="10">
    <source>
        <dbReference type="EMBL" id="KAJ3659483.1"/>
    </source>
</evidence>
<dbReference type="GO" id="GO:0008270">
    <property type="term" value="F:zinc ion binding"/>
    <property type="evidence" value="ECO:0007669"/>
    <property type="project" value="UniProtKB-KW"/>
</dbReference>
<feature type="domain" description="C2H2-type" evidence="8">
    <location>
        <begin position="44"/>
        <end position="74"/>
    </location>
</feature>
<evidence type="ECO:0000313" key="11">
    <source>
        <dbReference type="Proteomes" id="UP001168821"/>
    </source>
</evidence>
<dbReference type="Proteomes" id="UP001168821">
    <property type="component" value="Unassembled WGS sequence"/>
</dbReference>
<keyword evidence="5" id="KW-0862">Zinc</keyword>
<dbReference type="PANTHER" id="PTHR23226">
    <property type="entry name" value="ZINC FINGER AND SCAN DOMAIN-CONTAINING"/>
    <property type="match status" value="1"/>
</dbReference>
<dbReference type="Pfam" id="PF00096">
    <property type="entry name" value="zf-C2H2"/>
    <property type="match status" value="5"/>
</dbReference>
<comment type="caution">
    <text evidence="10">The sequence shown here is derived from an EMBL/GenBank/DDBJ whole genome shotgun (WGS) entry which is preliminary data.</text>
</comment>
<organism evidence="10 11">
    <name type="scientific">Zophobas morio</name>
    <dbReference type="NCBI Taxonomy" id="2755281"/>
    <lineage>
        <taxon>Eukaryota</taxon>
        <taxon>Metazoa</taxon>
        <taxon>Ecdysozoa</taxon>
        <taxon>Arthropoda</taxon>
        <taxon>Hexapoda</taxon>
        <taxon>Insecta</taxon>
        <taxon>Pterygota</taxon>
        <taxon>Neoptera</taxon>
        <taxon>Endopterygota</taxon>
        <taxon>Coleoptera</taxon>
        <taxon>Polyphaga</taxon>
        <taxon>Cucujiformia</taxon>
        <taxon>Tenebrionidae</taxon>
        <taxon>Zophobas</taxon>
    </lineage>
</organism>
<evidence type="ECO:0000259" key="8">
    <source>
        <dbReference type="PROSITE" id="PS50157"/>
    </source>
</evidence>
<keyword evidence="4 7" id="KW-0863">Zinc-finger</keyword>
<dbReference type="PANTHER" id="PTHR23226:SF385">
    <property type="entry name" value="IP01388P"/>
    <property type="match status" value="1"/>
</dbReference>
<feature type="domain" description="C2H2-type" evidence="8">
    <location>
        <begin position="14"/>
        <end position="43"/>
    </location>
</feature>
<keyword evidence="11" id="KW-1185">Reference proteome</keyword>
<protein>
    <recommendedName>
        <fullName evidence="8">C2H2-type domain-containing protein</fullName>
    </recommendedName>
</protein>
<evidence type="ECO:0000313" key="9">
    <source>
        <dbReference type="EMBL" id="KAJ3643958.1"/>
    </source>
</evidence>
<accession>A0AA38MKN8</accession>
<gene>
    <name evidence="10" type="ORF">Zmor_011171</name>
    <name evidence="9" type="ORF">Zmor_026638</name>
</gene>
<comment type="subcellular location">
    <subcellularLocation>
        <location evidence="1">Nucleus</location>
    </subcellularLocation>
</comment>
<evidence type="ECO:0000256" key="5">
    <source>
        <dbReference type="ARBA" id="ARBA00022833"/>
    </source>
</evidence>